<comment type="similarity">
    <text evidence="3">Belongs to the MoxR family.</text>
</comment>
<dbReference type="Pfam" id="PF17863">
    <property type="entry name" value="AAA_lid_2"/>
    <property type="match status" value="1"/>
</dbReference>
<evidence type="ECO:0000256" key="2">
    <source>
        <dbReference type="ARBA" id="ARBA00022840"/>
    </source>
</evidence>
<proteinExistence type="inferred from homology"/>
<dbReference type="AlphaFoldDB" id="A0A923NLI9"/>
<dbReference type="Gene3D" id="1.10.8.80">
    <property type="entry name" value="Magnesium chelatase subunit I, C-Terminal domain"/>
    <property type="match status" value="1"/>
</dbReference>
<evidence type="ECO:0000259" key="4">
    <source>
        <dbReference type="Pfam" id="PF07726"/>
    </source>
</evidence>
<dbReference type="CDD" id="cd00009">
    <property type="entry name" value="AAA"/>
    <property type="match status" value="1"/>
</dbReference>
<accession>A0A923NLI9</accession>
<keyword evidence="7" id="KW-1185">Reference proteome</keyword>
<protein>
    <submittedName>
        <fullName evidence="6">MoxR family ATPase</fullName>
    </submittedName>
</protein>
<dbReference type="Pfam" id="PF07726">
    <property type="entry name" value="AAA_3"/>
    <property type="match status" value="1"/>
</dbReference>
<reference evidence="6" key="1">
    <citation type="submission" date="2020-08" db="EMBL/GenBank/DDBJ databases">
        <title>Genome public.</title>
        <authorList>
            <person name="Liu C."/>
            <person name="Sun Q."/>
        </authorList>
    </citation>
    <scope>NUCLEOTIDE SEQUENCE</scope>
    <source>
        <strain evidence="6">BX12</strain>
    </source>
</reference>
<dbReference type="Proteomes" id="UP000602647">
    <property type="component" value="Unassembled WGS sequence"/>
</dbReference>
<dbReference type="SUPFAM" id="SSF52540">
    <property type="entry name" value="P-loop containing nucleoside triphosphate hydrolases"/>
    <property type="match status" value="1"/>
</dbReference>
<dbReference type="Gene3D" id="3.40.50.300">
    <property type="entry name" value="P-loop containing nucleotide triphosphate hydrolases"/>
    <property type="match status" value="1"/>
</dbReference>
<evidence type="ECO:0000256" key="1">
    <source>
        <dbReference type="ARBA" id="ARBA00022741"/>
    </source>
</evidence>
<dbReference type="GO" id="GO:0005524">
    <property type="term" value="F:ATP binding"/>
    <property type="evidence" value="ECO:0007669"/>
    <property type="project" value="UniProtKB-KW"/>
</dbReference>
<dbReference type="PIRSF" id="PIRSF002849">
    <property type="entry name" value="AAA_ATPase_chaperone_MoxR_prd"/>
    <property type="match status" value="1"/>
</dbReference>
<dbReference type="InterPro" id="IPR027417">
    <property type="entry name" value="P-loop_NTPase"/>
</dbReference>
<feature type="domain" description="ATPase AAA-3" evidence="4">
    <location>
        <begin position="57"/>
        <end position="187"/>
    </location>
</feature>
<dbReference type="InterPro" id="IPR041628">
    <property type="entry name" value="ChlI/MoxR_AAA_lid"/>
</dbReference>
<evidence type="ECO:0000313" key="6">
    <source>
        <dbReference type="EMBL" id="MBC6679397.1"/>
    </source>
</evidence>
<name>A0A923NLI9_9FIRM</name>
<feature type="domain" description="ChlI/MoxR AAA lid" evidence="5">
    <location>
        <begin position="248"/>
        <end position="320"/>
    </location>
</feature>
<organism evidence="6 7">
    <name type="scientific">Zhenpiania hominis</name>
    <dbReference type="NCBI Taxonomy" id="2763644"/>
    <lineage>
        <taxon>Bacteria</taxon>
        <taxon>Bacillati</taxon>
        <taxon>Bacillota</taxon>
        <taxon>Clostridia</taxon>
        <taxon>Peptostreptococcales</taxon>
        <taxon>Anaerovoracaceae</taxon>
        <taxon>Zhenpiania</taxon>
    </lineage>
</organism>
<dbReference type="PANTHER" id="PTHR42759">
    <property type="entry name" value="MOXR FAMILY PROTEIN"/>
    <property type="match status" value="1"/>
</dbReference>
<sequence length="343" mass="37999">MREEEKEKMNVQTRLSEQELVRDARQIAGVVANIETVIIGKRSVVELVVLSLIAGGHVLIEDVPGVGKTSLVSALSKSIACHFKRIQFTPDIMPSDVTGFSIFNQKTREFEFRPGAVISNIVLADEINRASAKTQSSLLEVMEERQITVDSKTYKLQEPFMVLATQNPLESYGTYPLPEAQIDRFLIKVSIGYPSFDEEVKVVAMGKKAKQAIKAVISGQDVVRLKQDAERVYVDPMVVRYIVEIVTSTRTHPDIQLGSSPRGCIALYNLCRAYAMYKGRNYVIPDDVKYLAPYVICHRVALSHEAKIAGKTSQMILDDILNSVVVPVGESTGAGVQLKQAIK</sequence>
<dbReference type="EMBL" id="JACRYT010000004">
    <property type="protein sequence ID" value="MBC6679397.1"/>
    <property type="molecule type" value="Genomic_DNA"/>
</dbReference>
<dbReference type="FunFam" id="3.40.50.300:FF:000640">
    <property type="entry name" value="MoxR family ATPase"/>
    <property type="match status" value="1"/>
</dbReference>
<keyword evidence="2" id="KW-0067">ATP-binding</keyword>
<evidence type="ECO:0000259" key="5">
    <source>
        <dbReference type="Pfam" id="PF17863"/>
    </source>
</evidence>
<gene>
    <name evidence="6" type="ORF">H9L42_06115</name>
</gene>
<evidence type="ECO:0000313" key="7">
    <source>
        <dbReference type="Proteomes" id="UP000602647"/>
    </source>
</evidence>
<keyword evidence="1" id="KW-0547">Nucleotide-binding</keyword>
<dbReference type="InterPro" id="IPR050764">
    <property type="entry name" value="CbbQ/NirQ/NorQ/GpvN"/>
</dbReference>
<comment type="caution">
    <text evidence="6">The sequence shown here is derived from an EMBL/GenBank/DDBJ whole genome shotgun (WGS) entry which is preliminary data.</text>
</comment>
<dbReference type="GO" id="GO:0016887">
    <property type="term" value="F:ATP hydrolysis activity"/>
    <property type="evidence" value="ECO:0007669"/>
    <property type="project" value="InterPro"/>
</dbReference>
<dbReference type="InterPro" id="IPR011703">
    <property type="entry name" value="ATPase_AAA-3"/>
</dbReference>
<dbReference type="PANTHER" id="PTHR42759:SF5">
    <property type="entry name" value="METHANOL DEHYDROGENASE REGULATOR"/>
    <property type="match status" value="1"/>
</dbReference>
<evidence type="ECO:0000256" key="3">
    <source>
        <dbReference type="ARBA" id="ARBA00061607"/>
    </source>
</evidence>